<accession>A0A285N4J1</accession>
<protein>
    <submittedName>
        <fullName evidence="4">N-methylhydantoinase A</fullName>
    </submittedName>
</protein>
<evidence type="ECO:0000259" key="2">
    <source>
        <dbReference type="Pfam" id="PF05378"/>
    </source>
</evidence>
<dbReference type="InterPro" id="IPR002821">
    <property type="entry name" value="Hydantoinase_A"/>
</dbReference>
<dbReference type="EMBL" id="OBEI01000001">
    <property type="protein sequence ID" value="SNZ03853.1"/>
    <property type="molecule type" value="Genomic_DNA"/>
</dbReference>
<evidence type="ECO:0000313" key="5">
    <source>
        <dbReference type="Proteomes" id="UP000219036"/>
    </source>
</evidence>
<feature type="domain" description="Acetophenone carboxylase-like C-terminal" evidence="3">
    <location>
        <begin position="488"/>
        <end position="652"/>
    </location>
</feature>
<evidence type="ECO:0000259" key="3">
    <source>
        <dbReference type="Pfam" id="PF19278"/>
    </source>
</evidence>
<dbReference type="Pfam" id="PF05378">
    <property type="entry name" value="Hydant_A_N"/>
    <property type="match status" value="1"/>
</dbReference>
<dbReference type="GO" id="GO:0017168">
    <property type="term" value="F:5-oxoprolinase (ATP-hydrolyzing) activity"/>
    <property type="evidence" value="ECO:0007669"/>
    <property type="project" value="TreeGrafter"/>
</dbReference>
<keyword evidence="5" id="KW-1185">Reference proteome</keyword>
<dbReference type="GO" id="GO:0005829">
    <property type="term" value="C:cytosol"/>
    <property type="evidence" value="ECO:0007669"/>
    <property type="project" value="TreeGrafter"/>
</dbReference>
<name>A0A285N4J1_9AQUI</name>
<dbReference type="PANTHER" id="PTHR11365">
    <property type="entry name" value="5-OXOPROLINASE RELATED"/>
    <property type="match status" value="1"/>
</dbReference>
<organism evidence="4 5">
    <name type="scientific">Persephonella hydrogeniphila</name>
    <dbReference type="NCBI Taxonomy" id="198703"/>
    <lineage>
        <taxon>Bacteria</taxon>
        <taxon>Pseudomonadati</taxon>
        <taxon>Aquificota</taxon>
        <taxon>Aquificia</taxon>
        <taxon>Aquificales</taxon>
        <taxon>Hydrogenothermaceae</taxon>
        <taxon>Persephonella</taxon>
    </lineage>
</organism>
<evidence type="ECO:0000259" key="1">
    <source>
        <dbReference type="Pfam" id="PF01968"/>
    </source>
</evidence>
<feature type="domain" description="Hydantoinase/oxoprolinase N-terminal" evidence="2">
    <location>
        <begin position="3"/>
        <end position="170"/>
    </location>
</feature>
<dbReference type="OrthoDB" id="9768323at2"/>
<dbReference type="GO" id="GO:0006749">
    <property type="term" value="P:glutathione metabolic process"/>
    <property type="evidence" value="ECO:0007669"/>
    <property type="project" value="TreeGrafter"/>
</dbReference>
<evidence type="ECO:0000313" key="4">
    <source>
        <dbReference type="EMBL" id="SNZ03853.1"/>
    </source>
</evidence>
<dbReference type="Pfam" id="PF19278">
    <property type="entry name" value="Hydant_A_C"/>
    <property type="match status" value="1"/>
</dbReference>
<sequence>MIKIGVDTGGTFTDFVFKKDGKWQILKVLSTPDDPSKAVLKGLRIIGGKNRDITHGSTVATNTVLERKGAKTAFITNEGFEDIIYIGRQERKELYNLFYKRPPNLIPEELRFGIKCRINAKGEIIQDLREEDIQLVIEKLKKHKVESVAVSFLFSFLNPEHEKIFKKRLLSEGFYVSVSHEIVPEFREYERSITTVINSYVMPKMDRYLKNIKSSISENDKFRIIQSNGGVISPETASKEPVRTVLSGPAGGVVGALTLGKKISKEKLITFDMGGTSTDVSLINREVPFSTELKISDYPLKIPVIDIHTVGAGGGSIAYLDEGGSLNVGPESAGADPGPVCYGKGENLTVTDANLYLGRLIPEYFLGGNMELDIDRVNFYFDYYSKKWRIEPLKLAEGILQIANIKMEKAIRVISVERGYDPREFSLFTFGGAGGLHASFLAENLKIPEVIVPKNPGIFSAFGMLMADVIKDYSLTVMINGNKQDLPHIEKIFEMLEKKAFDELISEGIDKNSVRLDRYMDLRYKGQSFEIVIPFSENFIEEFHKEHKRIYGYRSDKDIEIVNLRVRAVGKTEKPDIEKIEIGMEKPEEDSLISYKEVIFEGKKIKTAVYNRENLKAGNVVKGPSVIVEYSSTVVVPPLFEAYVDNYGNLILKNNDGKK</sequence>
<dbReference type="RefSeq" id="WP_096999666.1">
    <property type="nucleotide sequence ID" value="NZ_OBEI01000001.1"/>
</dbReference>
<dbReference type="Proteomes" id="UP000219036">
    <property type="component" value="Unassembled WGS sequence"/>
</dbReference>
<reference evidence="5" key="1">
    <citation type="submission" date="2017-09" db="EMBL/GenBank/DDBJ databases">
        <authorList>
            <person name="Varghese N."/>
            <person name="Submissions S."/>
        </authorList>
    </citation>
    <scope>NUCLEOTIDE SEQUENCE [LARGE SCALE GENOMIC DNA]</scope>
    <source>
        <strain evidence="5">DSM 15103</strain>
    </source>
</reference>
<dbReference type="InterPro" id="IPR008040">
    <property type="entry name" value="Hydant_A_N"/>
</dbReference>
<gene>
    <name evidence="4" type="ORF">SAMN06265182_0488</name>
</gene>
<feature type="domain" description="Hydantoinase A/oxoprolinase" evidence="1">
    <location>
        <begin position="191"/>
        <end position="472"/>
    </location>
</feature>
<dbReference type="InterPro" id="IPR045079">
    <property type="entry name" value="Oxoprolinase-like"/>
</dbReference>
<dbReference type="AlphaFoldDB" id="A0A285N4J1"/>
<dbReference type="PANTHER" id="PTHR11365:SF23">
    <property type="entry name" value="HYPOTHETICAL 5-OXOPROLINASE (EUROFUNG)-RELATED"/>
    <property type="match status" value="1"/>
</dbReference>
<dbReference type="InterPro" id="IPR049517">
    <property type="entry name" value="ACX-like_C"/>
</dbReference>
<proteinExistence type="predicted"/>
<dbReference type="Pfam" id="PF01968">
    <property type="entry name" value="Hydantoinase_A"/>
    <property type="match status" value="1"/>
</dbReference>